<protein>
    <submittedName>
        <fullName evidence="3">Uncharacterized protein</fullName>
    </submittedName>
</protein>
<dbReference type="AlphaFoldDB" id="A0AAE0CMK6"/>
<proteinExistence type="predicted"/>
<dbReference type="GO" id="GO:0002143">
    <property type="term" value="P:tRNA wobble position uridine thiolation"/>
    <property type="evidence" value="ECO:0007669"/>
    <property type="project" value="TreeGrafter"/>
</dbReference>
<dbReference type="EMBL" id="JANJYI010000003">
    <property type="protein sequence ID" value="KAK2656053.1"/>
    <property type="molecule type" value="Genomic_DNA"/>
</dbReference>
<dbReference type="GO" id="GO:0005829">
    <property type="term" value="C:cytosol"/>
    <property type="evidence" value="ECO:0007669"/>
    <property type="project" value="TreeGrafter"/>
</dbReference>
<dbReference type="GO" id="GO:0000049">
    <property type="term" value="F:tRNA binding"/>
    <property type="evidence" value="ECO:0007669"/>
    <property type="project" value="InterPro"/>
</dbReference>
<keyword evidence="2" id="KW-0819">tRNA processing</keyword>
<accession>A0AAE0CMK6</accession>
<gene>
    <name evidence="3" type="ORF">Ddye_009105</name>
</gene>
<evidence type="ECO:0000313" key="3">
    <source>
        <dbReference type="EMBL" id="KAK2656053.1"/>
    </source>
</evidence>
<evidence type="ECO:0000313" key="4">
    <source>
        <dbReference type="Proteomes" id="UP001280121"/>
    </source>
</evidence>
<keyword evidence="4" id="KW-1185">Reference proteome</keyword>
<sequence length="145" mass="16055">MRFVNVGNTILFGPSGKHEQSDEGQGYSLPADIQYVDARWEIPVVLPLRDCLPPELNMLCNLDGVSDLLSLSNIESCQNYDILDAACCSSCRFQIFPKDPSSVEHLLSVLPQPLLARAKNCSNGNHSSLRMQIQDCLLSESEDEN</sequence>
<evidence type="ECO:0000256" key="1">
    <source>
        <dbReference type="ARBA" id="ARBA00022490"/>
    </source>
</evidence>
<dbReference type="InterPro" id="IPR019407">
    <property type="entry name" value="CTU2"/>
</dbReference>
<dbReference type="PANTHER" id="PTHR20882">
    <property type="entry name" value="CYTOPLASMIC TRNA 2-THIOLATION PROTEIN 2"/>
    <property type="match status" value="1"/>
</dbReference>
<dbReference type="Proteomes" id="UP001280121">
    <property type="component" value="Unassembled WGS sequence"/>
</dbReference>
<organism evidence="3 4">
    <name type="scientific">Dipteronia dyeriana</name>
    <dbReference type="NCBI Taxonomy" id="168575"/>
    <lineage>
        <taxon>Eukaryota</taxon>
        <taxon>Viridiplantae</taxon>
        <taxon>Streptophyta</taxon>
        <taxon>Embryophyta</taxon>
        <taxon>Tracheophyta</taxon>
        <taxon>Spermatophyta</taxon>
        <taxon>Magnoliopsida</taxon>
        <taxon>eudicotyledons</taxon>
        <taxon>Gunneridae</taxon>
        <taxon>Pentapetalae</taxon>
        <taxon>rosids</taxon>
        <taxon>malvids</taxon>
        <taxon>Sapindales</taxon>
        <taxon>Sapindaceae</taxon>
        <taxon>Hippocastanoideae</taxon>
        <taxon>Acereae</taxon>
        <taxon>Dipteronia</taxon>
    </lineage>
</organism>
<keyword evidence="1" id="KW-0963">Cytoplasm</keyword>
<evidence type="ECO:0000256" key="2">
    <source>
        <dbReference type="ARBA" id="ARBA00022694"/>
    </source>
</evidence>
<comment type="caution">
    <text evidence="3">The sequence shown here is derived from an EMBL/GenBank/DDBJ whole genome shotgun (WGS) entry which is preliminary data.</text>
</comment>
<reference evidence="3" key="1">
    <citation type="journal article" date="2023" name="Plant J.">
        <title>Genome sequences and population genomics provide insights into the demographic history, inbreeding, and mutation load of two 'living fossil' tree species of Dipteronia.</title>
        <authorList>
            <person name="Feng Y."/>
            <person name="Comes H.P."/>
            <person name="Chen J."/>
            <person name="Zhu S."/>
            <person name="Lu R."/>
            <person name="Zhang X."/>
            <person name="Li P."/>
            <person name="Qiu J."/>
            <person name="Olsen K.M."/>
            <person name="Qiu Y."/>
        </authorList>
    </citation>
    <scope>NUCLEOTIDE SEQUENCE</scope>
    <source>
        <strain evidence="3">KIB01</strain>
    </source>
</reference>
<name>A0AAE0CMK6_9ROSI</name>
<dbReference type="GO" id="GO:0016783">
    <property type="term" value="F:sulfurtransferase activity"/>
    <property type="evidence" value="ECO:0007669"/>
    <property type="project" value="TreeGrafter"/>
</dbReference>
<dbReference type="PANTHER" id="PTHR20882:SF14">
    <property type="entry name" value="CYTOPLASMIC TRNA 2-THIOLATION PROTEIN 2"/>
    <property type="match status" value="1"/>
</dbReference>